<gene>
    <name evidence="2" type="ORF">B296_00051819</name>
</gene>
<name>A0A426YF40_ENSVE</name>
<dbReference type="EMBL" id="AMZH03012813">
    <property type="protein sequence ID" value="RRT50345.1"/>
    <property type="molecule type" value="Genomic_DNA"/>
</dbReference>
<dbReference type="InterPro" id="IPR050965">
    <property type="entry name" value="UPF0336/Enoyl-CoA_hydratase"/>
</dbReference>
<dbReference type="InterPro" id="IPR029069">
    <property type="entry name" value="HotDog_dom_sf"/>
</dbReference>
<organism evidence="2 3">
    <name type="scientific">Ensete ventricosum</name>
    <name type="common">Abyssinian banana</name>
    <name type="synonym">Musa ensete</name>
    <dbReference type="NCBI Taxonomy" id="4639"/>
    <lineage>
        <taxon>Eukaryota</taxon>
        <taxon>Viridiplantae</taxon>
        <taxon>Streptophyta</taxon>
        <taxon>Embryophyta</taxon>
        <taxon>Tracheophyta</taxon>
        <taxon>Spermatophyta</taxon>
        <taxon>Magnoliopsida</taxon>
        <taxon>Liliopsida</taxon>
        <taxon>Zingiberales</taxon>
        <taxon>Musaceae</taxon>
        <taxon>Ensete</taxon>
    </lineage>
</organism>
<feature type="domain" description="MaoC-like" evidence="1">
    <location>
        <begin position="37"/>
        <end position="98"/>
    </location>
</feature>
<dbReference type="AlphaFoldDB" id="A0A426YF40"/>
<evidence type="ECO:0000259" key="1">
    <source>
        <dbReference type="Pfam" id="PF01575"/>
    </source>
</evidence>
<dbReference type="Proteomes" id="UP000287651">
    <property type="component" value="Unassembled WGS sequence"/>
</dbReference>
<dbReference type="InterPro" id="IPR002539">
    <property type="entry name" value="MaoC-like_dom"/>
</dbReference>
<dbReference type="Pfam" id="PF01575">
    <property type="entry name" value="MaoC_dehydratas"/>
    <property type="match status" value="1"/>
</dbReference>
<evidence type="ECO:0000313" key="3">
    <source>
        <dbReference type="Proteomes" id="UP000287651"/>
    </source>
</evidence>
<dbReference type="PANTHER" id="PTHR43437">
    <property type="entry name" value="HYDROXYACYL-THIOESTER DEHYDRATASE TYPE 2, MITOCHONDRIAL-RELATED"/>
    <property type="match status" value="1"/>
</dbReference>
<dbReference type="GO" id="GO:0019171">
    <property type="term" value="F:(3R)-hydroxyacyl-[acyl-carrier-protein] dehydratase activity"/>
    <property type="evidence" value="ECO:0007669"/>
    <property type="project" value="TreeGrafter"/>
</dbReference>
<reference evidence="2 3" key="1">
    <citation type="journal article" date="2014" name="Agronomy (Basel)">
        <title>A Draft Genome Sequence for Ensete ventricosum, the Drought-Tolerant Tree Against Hunger.</title>
        <authorList>
            <person name="Harrison J."/>
            <person name="Moore K.A."/>
            <person name="Paszkiewicz K."/>
            <person name="Jones T."/>
            <person name="Grant M."/>
            <person name="Ambacheew D."/>
            <person name="Muzemil S."/>
            <person name="Studholme D.J."/>
        </authorList>
    </citation>
    <scope>NUCLEOTIDE SEQUENCE [LARGE SCALE GENOMIC DNA]</scope>
</reference>
<dbReference type="GO" id="GO:0006633">
    <property type="term" value="P:fatty acid biosynthetic process"/>
    <property type="evidence" value="ECO:0007669"/>
    <property type="project" value="TreeGrafter"/>
</dbReference>
<dbReference type="PANTHER" id="PTHR43437:SF3">
    <property type="entry name" value="HYDROXYACYL-THIOESTER DEHYDRATASE TYPE 2, MITOCHONDRIAL"/>
    <property type="match status" value="1"/>
</dbReference>
<protein>
    <recommendedName>
        <fullName evidence="1">MaoC-like domain-containing protein</fullName>
    </recommendedName>
</protein>
<dbReference type="GO" id="GO:0005739">
    <property type="term" value="C:mitochondrion"/>
    <property type="evidence" value="ECO:0007669"/>
    <property type="project" value="TreeGrafter"/>
</dbReference>
<dbReference type="SUPFAM" id="SSF54637">
    <property type="entry name" value="Thioesterase/thiol ester dehydrase-isomerase"/>
    <property type="match status" value="1"/>
</dbReference>
<comment type="caution">
    <text evidence="2">The sequence shown here is derived from an EMBL/GenBank/DDBJ whole genome shotgun (WGS) entry which is preliminary data.</text>
</comment>
<accession>A0A426YF40</accession>
<evidence type="ECO:0000313" key="2">
    <source>
        <dbReference type="EMBL" id="RRT50345.1"/>
    </source>
</evidence>
<dbReference type="Gene3D" id="3.10.129.10">
    <property type="entry name" value="Hotdog Thioesterase"/>
    <property type="match status" value="1"/>
</dbReference>
<sequence>MQLVRASRPRLASFCSPFSSASAEGTARLLRVGHVLRESRRFSESDVVRYSEVSGDRNPVHLDDAFARTVAGFDGGRVVHGMLVASLFPSVISSHFVRPSGLSFRRNDRLFSLLEFLSNT</sequence>
<proteinExistence type="predicted"/>